<evidence type="ECO:0000313" key="3">
    <source>
        <dbReference type="Proteomes" id="UP001652628"/>
    </source>
</evidence>
<reference evidence="4" key="1">
    <citation type="submission" date="2025-08" db="UniProtKB">
        <authorList>
            <consortium name="RefSeq"/>
        </authorList>
    </citation>
    <scope>IDENTIFICATION</scope>
</reference>
<organism evidence="3 4">
    <name type="scientific">Drosophila suzukii</name>
    <name type="common">Spotted-wing drosophila fruit fly</name>
    <dbReference type="NCBI Taxonomy" id="28584"/>
    <lineage>
        <taxon>Eukaryota</taxon>
        <taxon>Metazoa</taxon>
        <taxon>Ecdysozoa</taxon>
        <taxon>Arthropoda</taxon>
        <taxon>Hexapoda</taxon>
        <taxon>Insecta</taxon>
        <taxon>Pterygota</taxon>
        <taxon>Neoptera</taxon>
        <taxon>Endopterygota</taxon>
        <taxon>Diptera</taxon>
        <taxon>Brachycera</taxon>
        <taxon>Muscomorpha</taxon>
        <taxon>Ephydroidea</taxon>
        <taxon>Drosophilidae</taxon>
        <taxon>Drosophila</taxon>
        <taxon>Sophophora</taxon>
    </lineage>
</organism>
<proteinExistence type="predicted"/>
<dbReference type="RefSeq" id="XP_016939898.3">
    <property type="nucleotide sequence ID" value="XM_017084409.4"/>
</dbReference>
<protein>
    <submittedName>
        <fullName evidence="4">Uncharacterized protein</fullName>
    </submittedName>
</protein>
<dbReference type="GeneID" id="108017388"/>
<dbReference type="Proteomes" id="UP001652628">
    <property type="component" value="Chromosome 3"/>
</dbReference>
<feature type="chain" id="PRO_5045782624" evidence="2">
    <location>
        <begin position="19"/>
        <end position="124"/>
    </location>
</feature>
<feature type="region of interest" description="Disordered" evidence="1">
    <location>
        <begin position="75"/>
        <end position="124"/>
    </location>
</feature>
<dbReference type="AlphaFoldDB" id="A0AB39ZNH3"/>
<feature type="signal peptide" evidence="2">
    <location>
        <begin position="1"/>
        <end position="18"/>
    </location>
</feature>
<evidence type="ECO:0000313" key="4">
    <source>
        <dbReference type="RefSeq" id="XP_016939898.3"/>
    </source>
</evidence>
<keyword evidence="3" id="KW-1185">Reference proteome</keyword>
<accession>A0AB39ZNH3</accession>
<feature type="compositionally biased region" description="Low complexity" evidence="1">
    <location>
        <begin position="80"/>
        <end position="124"/>
    </location>
</feature>
<evidence type="ECO:0000256" key="1">
    <source>
        <dbReference type="SAM" id="MobiDB-lite"/>
    </source>
</evidence>
<sequence length="124" mass="12736">MKIVIWLCLLGCMACANGGLVPDVIKDKLPLGPLGRADSANPLDAFTHPTDLFGGLWEKLKEGFMVVMELITGGGGEAGNGESSTESSPSGEVATVKTSAVLTTEASTTTTTTTEESTTSASKK</sequence>
<keyword evidence="2" id="KW-0732">Signal</keyword>
<name>A0AB39ZNH3_DROSZ</name>
<gene>
    <name evidence="4" type="primary">LOC108017388</name>
</gene>
<evidence type="ECO:0000256" key="2">
    <source>
        <dbReference type="SAM" id="SignalP"/>
    </source>
</evidence>